<dbReference type="PANTHER" id="PTHR37469:SF2">
    <property type="entry name" value="CELLOBIONIC ACID PHOSPHORYLASE"/>
    <property type="match status" value="1"/>
</dbReference>
<feature type="domain" description="Glycosyl hydrolase 94 supersandwich" evidence="4">
    <location>
        <begin position="20"/>
        <end position="286"/>
    </location>
</feature>
<dbReference type="GO" id="GO:0005975">
    <property type="term" value="P:carbohydrate metabolic process"/>
    <property type="evidence" value="ECO:0007669"/>
    <property type="project" value="InterPro"/>
</dbReference>
<feature type="domain" description="Glycosyl hydrolase 94 supersandwich" evidence="4">
    <location>
        <begin position="502"/>
        <end position="771"/>
    </location>
</feature>
<organism evidence="6 7">
    <name type="scientific">Mycoplana azooxidifex</name>
    <dbReference type="NCBI Taxonomy" id="1636188"/>
    <lineage>
        <taxon>Bacteria</taxon>
        <taxon>Pseudomonadati</taxon>
        <taxon>Pseudomonadota</taxon>
        <taxon>Alphaproteobacteria</taxon>
        <taxon>Hyphomicrobiales</taxon>
        <taxon>Rhizobiaceae</taxon>
        <taxon>Mycoplana</taxon>
    </lineage>
</organism>
<dbReference type="PANTHER" id="PTHR37469">
    <property type="entry name" value="CELLOBIONIC ACID PHOSPHORYLASE-RELATED"/>
    <property type="match status" value="1"/>
</dbReference>
<dbReference type="CDD" id="cd11753">
    <property type="entry name" value="GH94N_ChvB_NdvB_2_like"/>
    <property type="match status" value="1"/>
</dbReference>
<dbReference type="InterPro" id="IPR010383">
    <property type="entry name" value="Glyco_hydrolase_94_b-supersand"/>
</dbReference>
<name>A0A7W6GNU3_9HYPH</name>
<evidence type="ECO:0000259" key="5">
    <source>
        <dbReference type="Pfam" id="PF17167"/>
    </source>
</evidence>
<dbReference type="Gene3D" id="1.50.10.10">
    <property type="match status" value="1"/>
</dbReference>
<keyword evidence="2" id="KW-0808">Transferase</keyword>
<dbReference type="SMART" id="SM01068">
    <property type="entry name" value="CBM_X"/>
    <property type="match status" value="2"/>
</dbReference>
<keyword evidence="1" id="KW-0328">Glycosyltransferase</keyword>
<dbReference type="InterPro" id="IPR008928">
    <property type="entry name" value="6-hairpin_glycosidase_sf"/>
</dbReference>
<dbReference type="InterPro" id="IPR037824">
    <property type="entry name" value="GH94N_2_NdvB"/>
</dbReference>
<dbReference type="Proteomes" id="UP000574761">
    <property type="component" value="Unassembled WGS sequence"/>
</dbReference>
<dbReference type="RefSeq" id="WP_183808460.1">
    <property type="nucleotide sequence ID" value="NZ_JACIEE010000021.1"/>
</dbReference>
<dbReference type="GO" id="GO:0030246">
    <property type="term" value="F:carbohydrate binding"/>
    <property type="evidence" value="ECO:0007669"/>
    <property type="project" value="InterPro"/>
</dbReference>
<gene>
    <name evidence="6" type="ORF">GGQ64_005583</name>
</gene>
<evidence type="ECO:0000313" key="7">
    <source>
        <dbReference type="Proteomes" id="UP000574761"/>
    </source>
</evidence>
<evidence type="ECO:0000256" key="3">
    <source>
        <dbReference type="SAM" id="MobiDB-lite"/>
    </source>
</evidence>
<dbReference type="SUPFAM" id="SSF48208">
    <property type="entry name" value="Six-hairpin glycosidases"/>
    <property type="match status" value="1"/>
</dbReference>
<sequence length="1288" mass="142004">MGQSRKKAVVGVSACSIGASPDIALLSNGRYSVLVTETGSGFGSWCGIDVTRWREDVTRDCCGQFCYIRDLGDGKLWTIGKQPICRSDATYEQNFLGDRASFCCSFGDIEVRWENCVAPDCDAEVRLVHLFNKGKTARKLELTSYSEICLNVRHADSAHPAFAKLFVETRFDAETTALFARRRPRSAADKPIWAVHVSSSSGDEISSVEYETDRYRFLGRGRTPTNPIAMERNGSLSGTTGPVLDPIFSLRRTVVLEPNEAGRVAFVTGAGDKDADVKAIAARFADIHEAERALSDATTSDPEPLAFTPTQIAVFNRLASKLAYSHRSAQQRAAIGTSRLSAKDLWSIGISGDLPILLLRIDRNETSLIDDVIDAHTFITSRGFPYDLVLLDENGTSEAMELSQNLKRHLVDHSLGKPGGIHLLTVDALSAACRDALKAAARVVFCCSGGSLSEQTAVKSENDTHTPEHTTATFRSRPQQNEIPRDDLLFWNGFGGFTPEGREYVIAVDGDARPPLPWCNVIANPDFGCMTSESGLGYTWAGNSQLNRLTPWSNDPVSDAPGEVVYLRDEETGEVWTPTPLPLGQSLSTTIRHGQGYSHFASVGDRLRHEMTVHVPVSEPIKIARLVIRNDGTEPRKLTVTYFIEWVLGTLRENASARIQCERDAETGALVARNLWESDFPDRLAFVASSVPVRSFTCDRSEFLGRNGSVFQPTGLKSSDLGGSVGTLDDPCAALMVEVVVQPGNSHEVVFALGEAATCEEVRRLVRDYAEAGSARRSLEIASERWDRLLGAVTVRTPDAAFNLMMNRWLLYQVLSCRVWGRTGFYQSGGAYGFRDQLQDVVALVHCAPDEARTHILRAAARQFTEGDVQHWWHPPSGVGIRTRMTDDLYFLPYVVHHYVSVTGDYGLLNIDVPFITSPPLKDDQEDSFGVPDVSKEHGTLYEHCCRALERGLRLGIHELPLMGTGDWNDGMNKVGAEGKGESVWNGWFFLTVLTSFADIASAMEDEKRATWCRERAEALRTALEAHAWDGSWYRRAYFDDGTPLGSSRNDECQIDAIPQAWAVISGAADSERASEAMHSAWTRLVRPEDKLIKLFDPPFDKGALQPGYVKGYVPGIRENGGQYTHAATWVALATALLGDGDRAFELWSMLNPVNHALTPADAERYMTEPYVVSADVYGEAPHTGRGGWSWYTGSAAWLYRVGLEAILGIRRQGEYLFIDPCIPTRWPGYEVDFRYGSTVYQIKVSRAAEDGKRPRTLVVDGKTLTVRGIPLADDGRIHAVNLVVGLP</sequence>
<reference evidence="6 7" key="1">
    <citation type="submission" date="2020-08" db="EMBL/GenBank/DDBJ databases">
        <title>Genomic Encyclopedia of Type Strains, Phase IV (KMG-IV): sequencing the most valuable type-strain genomes for metagenomic binning, comparative biology and taxonomic classification.</title>
        <authorList>
            <person name="Goeker M."/>
        </authorList>
    </citation>
    <scope>NUCLEOTIDE SEQUENCE [LARGE SCALE GENOMIC DNA]</scope>
    <source>
        <strain evidence="6 7">DSM 100211</strain>
    </source>
</reference>
<accession>A0A7W6GNU3</accession>
<dbReference type="InterPro" id="IPR011013">
    <property type="entry name" value="Gal_mutarotase_sf_dom"/>
</dbReference>
<dbReference type="Gene3D" id="2.70.98.40">
    <property type="entry name" value="Glycoside hydrolase, family 65, N-terminal domain"/>
    <property type="match status" value="2"/>
</dbReference>
<dbReference type="Pfam" id="PF06165">
    <property type="entry name" value="GH94_b-supersand"/>
    <property type="match status" value="2"/>
</dbReference>
<dbReference type="EMBL" id="JACIEE010000021">
    <property type="protein sequence ID" value="MBB3980329.1"/>
    <property type="molecule type" value="Genomic_DNA"/>
</dbReference>
<dbReference type="CDD" id="cd11756">
    <property type="entry name" value="GH94N_ChvB_NdvB_1_like"/>
    <property type="match status" value="1"/>
</dbReference>
<feature type="region of interest" description="Disordered" evidence="3">
    <location>
        <begin position="458"/>
        <end position="479"/>
    </location>
</feature>
<proteinExistence type="predicted"/>
<feature type="domain" description="Glycosyl hydrolase 94 catalytic" evidence="5">
    <location>
        <begin position="786"/>
        <end position="1209"/>
    </location>
</feature>
<dbReference type="InterPro" id="IPR012341">
    <property type="entry name" value="6hp_glycosidase-like_sf"/>
</dbReference>
<dbReference type="InterPro" id="IPR037820">
    <property type="entry name" value="GH94N_NdvB"/>
</dbReference>
<dbReference type="Pfam" id="PF17167">
    <property type="entry name" value="Glyco_hydro_94"/>
    <property type="match status" value="1"/>
</dbReference>
<dbReference type="SUPFAM" id="SSF74650">
    <property type="entry name" value="Galactose mutarotase-like"/>
    <property type="match status" value="2"/>
</dbReference>
<dbReference type="InterPro" id="IPR033432">
    <property type="entry name" value="GH94_catalytic"/>
</dbReference>
<comment type="caution">
    <text evidence="6">The sequence shown here is derived from an EMBL/GenBank/DDBJ whole genome shotgun (WGS) entry which is preliminary data.</text>
</comment>
<dbReference type="InterPro" id="IPR052047">
    <property type="entry name" value="GH94_Enzymes"/>
</dbReference>
<protein>
    <submittedName>
        <fullName evidence="6">Cellobiose phosphorylase</fullName>
    </submittedName>
</protein>
<evidence type="ECO:0000256" key="1">
    <source>
        <dbReference type="ARBA" id="ARBA00022676"/>
    </source>
</evidence>
<evidence type="ECO:0000256" key="2">
    <source>
        <dbReference type="ARBA" id="ARBA00022679"/>
    </source>
</evidence>
<feature type="compositionally biased region" description="Polar residues" evidence="3">
    <location>
        <begin position="469"/>
        <end position="479"/>
    </location>
</feature>
<dbReference type="GO" id="GO:0016757">
    <property type="term" value="F:glycosyltransferase activity"/>
    <property type="evidence" value="ECO:0007669"/>
    <property type="project" value="UniProtKB-KW"/>
</dbReference>
<dbReference type="Gene3D" id="2.60.420.10">
    <property type="entry name" value="Maltose phosphorylase, domain 3"/>
    <property type="match status" value="1"/>
</dbReference>
<dbReference type="InterPro" id="IPR037018">
    <property type="entry name" value="GH65_N"/>
</dbReference>
<keyword evidence="7" id="KW-1185">Reference proteome</keyword>
<evidence type="ECO:0000259" key="4">
    <source>
        <dbReference type="Pfam" id="PF06165"/>
    </source>
</evidence>
<evidence type="ECO:0000313" key="6">
    <source>
        <dbReference type="EMBL" id="MBB3980329.1"/>
    </source>
</evidence>